<dbReference type="VEuPathDB" id="VectorBase:CSON011423"/>
<evidence type="ECO:0000313" key="3">
    <source>
        <dbReference type="EMBL" id="SSX24784.1"/>
    </source>
</evidence>
<proteinExistence type="predicted"/>
<feature type="domain" description="GRIP" evidence="2">
    <location>
        <begin position="434"/>
        <end position="482"/>
    </location>
</feature>
<dbReference type="PROSITE" id="PS50913">
    <property type="entry name" value="GRIP"/>
    <property type="match status" value="1"/>
</dbReference>
<dbReference type="EMBL" id="UFQT01000499">
    <property type="protein sequence ID" value="SSX24784.1"/>
    <property type="molecule type" value="Genomic_DNA"/>
</dbReference>
<evidence type="ECO:0000256" key="1">
    <source>
        <dbReference type="SAM" id="Coils"/>
    </source>
</evidence>
<organism evidence="3">
    <name type="scientific">Culicoides sonorensis</name>
    <name type="common">Biting midge</name>
    <dbReference type="NCBI Taxonomy" id="179676"/>
    <lineage>
        <taxon>Eukaryota</taxon>
        <taxon>Metazoa</taxon>
        <taxon>Ecdysozoa</taxon>
        <taxon>Arthropoda</taxon>
        <taxon>Hexapoda</taxon>
        <taxon>Insecta</taxon>
        <taxon>Pterygota</taxon>
        <taxon>Neoptera</taxon>
        <taxon>Endopterygota</taxon>
        <taxon>Diptera</taxon>
        <taxon>Nematocera</taxon>
        <taxon>Chironomoidea</taxon>
        <taxon>Ceratopogonidae</taxon>
        <taxon>Ceratopogoninae</taxon>
        <taxon>Culicoides</taxon>
        <taxon>Monoculicoides</taxon>
    </lineage>
</organism>
<evidence type="ECO:0000259" key="2">
    <source>
        <dbReference type="PROSITE" id="PS50913"/>
    </source>
</evidence>
<feature type="coiled-coil region" evidence="1">
    <location>
        <begin position="311"/>
        <end position="345"/>
    </location>
</feature>
<keyword evidence="1" id="KW-0175">Coiled coil</keyword>
<reference evidence="3" key="1">
    <citation type="submission" date="2018-07" db="EMBL/GenBank/DDBJ databases">
        <authorList>
            <person name="Quirk P.G."/>
            <person name="Krulwich T.A."/>
        </authorList>
    </citation>
    <scope>NUCLEOTIDE SEQUENCE</scope>
</reference>
<name>A0A336M3G4_CULSO</name>
<gene>
    <name evidence="3" type="primary">CSON011423</name>
</gene>
<dbReference type="InterPro" id="IPR000237">
    <property type="entry name" value="GRIP_dom"/>
</dbReference>
<accession>A0A336M3G4</accession>
<protein>
    <submittedName>
        <fullName evidence="3">CSON011423 protein</fullName>
    </submittedName>
</protein>
<dbReference type="AlphaFoldDB" id="A0A336M3G4"/>
<sequence>MQPVIAKSKTDKEGRVFINEYQGVQMNESKTYHDCSNNHKTQITPTFPDMYDDDTGSLRSFSATSSMYQCADFHSVVPRNGTTFSGKNKKYVFHHSQFAGQSGSQYLTPTQRAQKHIKRLRELLLQAKLDMDEKESALLMLTKEVIELRSLKASLNSPEEKSNSSDAITVKENSINDIANSSSDASPITADIDECKSYCQEPQAYYEKKKDVSEMHSSFADSGLFEDMTNMSIHIKDFSFNTRDQDSGVNNHINEERQALVEMYERKIEDLIKISDCEKQDIAKKFNEKIETILQSLSDANARFHDVYPDYEQAKERVHELEQALKSLQKKLEEQEDKNNKMYLHLVVKSNDFLKTKNDATALSLLKNQRVTVPILVEQLNLTQTELNYLKDTDYAGETHSNLLSVKEAISLWLLGARKEMYGRLVNSDKKYNRMDPDVKLQFLKSAIFYFLTDEHHCETHLLAIQDILEFSESEKEQVKKMKIKKFQK</sequence>